<accession>A0A9Q0GKX6</accession>
<keyword evidence="3" id="KW-1185">Reference proteome</keyword>
<dbReference type="AlphaFoldDB" id="A0A9Q0GKX6"/>
<dbReference type="Proteomes" id="UP001141806">
    <property type="component" value="Unassembled WGS sequence"/>
</dbReference>
<comment type="caution">
    <text evidence="2">The sequence shown here is derived from an EMBL/GenBank/DDBJ whole genome shotgun (WGS) entry which is preliminary data.</text>
</comment>
<gene>
    <name evidence="2" type="ORF">NE237_000113</name>
</gene>
<organism evidence="2 3">
    <name type="scientific">Protea cynaroides</name>
    <dbReference type="NCBI Taxonomy" id="273540"/>
    <lineage>
        <taxon>Eukaryota</taxon>
        <taxon>Viridiplantae</taxon>
        <taxon>Streptophyta</taxon>
        <taxon>Embryophyta</taxon>
        <taxon>Tracheophyta</taxon>
        <taxon>Spermatophyta</taxon>
        <taxon>Magnoliopsida</taxon>
        <taxon>Proteales</taxon>
        <taxon>Proteaceae</taxon>
        <taxon>Protea</taxon>
    </lineage>
</organism>
<evidence type="ECO:0000313" key="3">
    <source>
        <dbReference type="Proteomes" id="UP001141806"/>
    </source>
</evidence>
<name>A0A9Q0GKX6_9MAGN</name>
<feature type="region of interest" description="Disordered" evidence="1">
    <location>
        <begin position="1"/>
        <end position="154"/>
    </location>
</feature>
<protein>
    <submittedName>
        <fullName evidence="2">Uncharacterized protein</fullName>
    </submittedName>
</protein>
<evidence type="ECO:0000256" key="1">
    <source>
        <dbReference type="SAM" id="MobiDB-lite"/>
    </source>
</evidence>
<sequence length="192" mass="20331">MGDENVSASGKCSSIMRGSGMSGSTGKAASTNATTTATLGKNYMGSEEVRITSDATTSAREKDIRSKSKEVKTEGIDERIPGGNIHISVDESFGYDDSSDDADWKDEGDDGVDISDGSVQDEEVVEVEGIGREDERDSSDKLSEYSCDDGKRNEDQKVEFVVGESGNDSLGGSTAGVGIIGFLMESWNQLLV</sequence>
<reference evidence="2" key="1">
    <citation type="journal article" date="2023" name="Plant J.">
        <title>The genome of the king protea, Protea cynaroides.</title>
        <authorList>
            <person name="Chang J."/>
            <person name="Duong T.A."/>
            <person name="Schoeman C."/>
            <person name="Ma X."/>
            <person name="Roodt D."/>
            <person name="Barker N."/>
            <person name="Li Z."/>
            <person name="Van de Peer Y."/>
            <person name="Mizrachi E."/>
        </authorList>
    </citation>
    <scope>NUCLEOTIDE SEQUENCE</scope>
    <source>
        <tissue evidence="2">Young leaves</tissue>
    </source>
</reference>
<feature type="compositionally biased region" description="Low complexity" evidence="1">
    <location>
        <begin position="13"/>
        <end position="42"/>
    </location>
</feature>
<feature type="compositionally biased region" description="Polar residues" evidence="1">
    <location>
        <begin position="1"/>
        <end position="12"/>
    </location>
</feature>
<proteinExistence type="predicted"/>
<dbReference type="EMBL" id="JAMYWD010003595">
    <property type="protein sequence ID" value="KAJ4930447.1"/>
    <property type="molecule type" value="Genomic_DNA"/>
</dbReference>
<feature type="compositionally biased region" description="Acidic residues" evidence="1">
    <location>
        <begin position="93"/>
        <end position="126"/>
    </location>
</feature>
<feature type="compositionally biased region" description="Basic and acidic residues" evidence="1">
    <location>
        <begin position="129"/>
        <end position="154"/>
    </location>
</feature>
<evidence type="ECO:0000313" key="2">
    <source>
        <dbReference type="EMBL" id="KAJ4930447.1"/>
    </source>
</evidence>
<feature type="compositionally biased region" description="Basic and acidic residues" evidence="1">
    <location>
        <begin position="59"/>
        <end position="80"/>
    </location>
</feature>